<dbReference type="InterPro" id="IPR001138">
    <property type="entry name" value="Zn2Cys6_DnaBD"/>
</dbReference>
<evidence type="ECO:0000256" key="2">
    <source>
        <dbReference type="ARBA" id="ARBA00022833"/>
    </source>
</evidence>
<keyword evidence="3" id="KW-0805">Transcription regulation</keyword>
<sequence>MRMRKTFTGCWTCRARRLKCNEARPYCLQCLTKGLRCEGYSTRLQWLPPMSSALTLQQHEEPLAHEKRQQHRRRLLLAPDLALLSERELETALSDIDRAGLQLQSATSGPFSVFAVTTTVHDAAVPSAVTPALSSDTMTPDFATKCFDTLASPSDDSPEAQWQTDSLSAISVRSQPAGDEHGNPKTQSSPSTPYLVHVSNATDNPLGVPVIAAGHILEQPVASETVVDPPSLSSSRDAEAPQQSTHPRPQPYVVRLSHAAASDPRSGFLTPNVRFLLQNYADNVVPILGTLDTSHNPWKEVHLPHAMLCSIELDILGHSTRSKRALLHTILAVSAYNINNMRSRTAEDTDSRKWSYLASDYKCQALSLLEACVGASQGTLDFPVYNEILAAMLSMVTIDVSSKIGPRALLLPRVAIA</sequence>
<dbReference type="SMART" id="SM00066">
    <property type="entry name" value="GAL4"/>
    <property type="match status" value="1"/>
</dbReference>
<dbReference type="GO" id="GO:0008270">
    <property type="term" value="F:zinc ion binding"/>
    <property type="evidence" value="ECO:0007669"/>
    <property type="project" value="InterPro"/>
</dbReference>
<dbReference type="Pfam" id="PF11951">
    <property type="entry name" value="Fungal_trans_2"/>
    <property type="match status" value="1"/>
</dbReference>
<dbReference type="GO" id="GO:0000981">
    <property type="term" value="F:DNA-binding transcription factor activity, RNA polymerase II-specific"/>
    <property type="evidence" value="ECO:0007669"/>
    <property type="project" value="InterPro"/>
</dbReference>
<keyword evidence="5" id="KW-0804">Transcription</keyword>
<evidence type="ECO:0000259" key="8">
    <source>
        <dbReference type="PROSITE" id="PS50048"/>
    </source>
</evidence>
<evidence type="ECO:0000313" key="10">
    <source>
        <dbReference type="Proteomes" id="UP001265746"/>
    </source>
</evidence>
<feature type="region of interest" description="Disordered" evidence="7">
    <location>
        <begin position="224"/>
        <end position="251"/>
    </location>
</feature>
<reference evidence="9" key="1">
    <citation type="submission" date="2023-06" db="EMBL/GenBank/DDBJ databases">
        <authorList>
            <person name="Noh H."/>
        </authorList>
    </citation>
    <scope>NUCLEOTIDE SEQUENCE</scope>
    <source>
        <strain evidence="9">DUCC20226</strain>
    </source>
</reference>
<accession>A0AAD9SC65</accession>
<comment type="subcellular location">
    <subcellularLocation>
        <location evidence="1">Nucleus</location>
    </subcellularLocation>
</comment>
<comment type="caution">
    <text evidence="9">The sequence shown here is derived from an EMBL/GenBank/DDBJ whole genome shotgun (WGS) entry which is preliminary data.</text>
</comment>
<evidence type="ECO:0000256" key="6">
    <source>
        <dbReference type="ARBA" id="ARBA00023242"/>
    </source>
</evidence>
<dbReference type="CDD" id="cd00067">
    <property type="entry name" value="GAL4"/>
    <property type="match status" value="1"/>
</dbReference>
<organism evidence="9 10">
    <name type="scientific">Phomopsis amygdali</name>
    <name type="common">Fusicoccum amygdali</name>
    <dbReference type="NCBI Taxonomy" id="1214568"/>
    <lineage>
        <taxon>Eukaryota</taxon>
        <taxon>Fungi</taxon>
        <taxon>Dikarya</taxon>
        <taxon>Ascomycota</taxon>
        <taxon>Pezizomycotina</taxon>
        <taxon>Sordariomycetes</taxon>
        <taxon>Sordariomycetidae</taxon>
        <taxon>Diaporthales</taxon>
        <taxon>Diaporthaceae</taxon>
        <taxon>Diaporthe</taxon>
    </lineage>
</organism>
<evidence type="ECO:0000256" key="4">
    <source>
        <dbReference type="ARBA" id="ARBA00023125"/>
    </source>
</evidence>
<feature type="compositionally biased region" description="Polar residues" evidence="7">
    <location>
        <begin position="231"/>
        <end position="247"/>
    </location>
</feature>
<dbReference type="SUPFAM" id="SSF57701">
    <property type="entry name" value="Zn2/Cys6 DNA-binding domain"/>
    <property type="match status" value="1"/>
</dbReference>
<evidence type="ECO:0000256" key="1">
    <source>
        <dbReference type="ARBA" id="ARBA00004123"/>
    </source>
</evidence>
<dbReference type="Proteomes" id="UP001265746">
    <property type="component" value="Unassembled WGS sequence"/>
</dbReference>
<dbReference type="AlphaFoldDB" id="A0AAD9SC65"/>
<proteinExistence type="predicted"/>
<dbReference type="PANTHER" id="PTHR37534:SF49">
    <property type="entry name" value="LYSINE BIOSYNTHESIS REGULATORY PROTEIN LYS14"/>
    <property type="match status" value="1"/>
</dbReference>
<gene>
    <name evidence="9" type="ORF">N8I77_007084</name>
</gene>
<dbReference type="GO" id="GO:0005634">
    <property type="term" value="C:nucleus"/>
    <property type="evidence" value="ECO:0007669"/>
    <property type="project" value="UniProtKB-SubCell"/>
</dbReference>
<evidence type="ECO:0000313" key="9">
    <source>
        <dbReference type="EMBL" id="KAK2604129.1"/>
    </source>
</evidence>
<dbReference type="GO" id="GO:0000976">
    <property type="term" value="F:transcription cis-regulatory region binding"/>
    <property type="evidence" value="ECO:0007669"/>
    <property type="project" value="TreeGrafter"/>
</dbReference>
<dbReference type="InterPro" id="IPR021858">
    <property type="entry name" value="Fun_TF"/>
</dbReference>
<feature type="region of interest" description="Disordered" evidence="7">
    <location>
        <begin position="173"/>
        <end position="195"/>
    </location>
</feature>
<keyword evidence="4" id="KW-0238">DNA-binding</keyword>
<keyword evidence="10" id="KW-1185">Reference proteome</keyword>
<dbReference type="InterPro" id="IPR036864">
    <property type="entry name" value="Zn2-C6_fun-type_DNA-bd_sf"/>
</dbReference>
<dbReference type="Pfam" id="PF00172">
    <property type="entry name" value="Zn_clus"/>
    <property type="match status" value="1"/>
</dbReference>
<protein>
    <recommendedName>
        <fullName evidence="8">Zn(2)-C6 fungal-type domain-containing protein</fullName>
    </recommendedName>
</protein>
<dbReference type="GO" id="GO:0045944">
    <property type="term" value="P:positive regulation of transcription by RNA polymerase II"/>
    <property type="evidence" value="ECO:0007669"/>
    <property type="project" value="TreeGrafter"/>
</dbReference>
<dbReference type="PROSITE" id="PS50048">
    <property type="entry name" value="ZN2_CY6_FUNGAL_2"/>
    <property type="match status" value="1"/>
</dbReference>
<dbReference type="EMBL" id="JAUJFL010000004">
    <property type="protein sequence ID" value="KAK2604129.1"/>
    <property type="molecule type" value="Genomic_DNA"/>
</dbReference>
<keyword evidence="6" id="KW-0539">Nucleus</keyword>
<name>A0AAD9SC65_PHOAM</name>
<dbReference type="Gene3D" id="4.10.240.10">
    <property type="entry name" value="Zn(2)-C6 fungal-type DNA-binding domain"/>
    <property type="match status" value="1"/>
</dbReference>
<feature type="domain" description="Zn(2)-C6 fungal-type" evidence="8">
    <location>
        <begin position="9"/>
        <end position="37"/>
    </location>
</feature>
<keyword evidence="2" id="KW-0862">Zinc</keyword>
<evidence type="ECO:0000256" key="5">
    <source>
        <dbReference type="ARBA" id="ARBA00023163"/>
    </source>
</evidence>
<evidence type="ECO:0000256" key="3">
    <source>
        <dbReference type="ARBA" id="ARBA00023015"/>
    </source>
</evidence>
<evidence type="ECO:0000256" key="7">
    <source>
        <dbReference type="SAM" id="MobiDB-lite"/>
    </source>
</evidence>
<dbReference type="PANTHER" id="PTHR37534">
    <property type="entry name" value="TRANSCRIPTIONAL ACTIVATOR PROTEIN UGA3"/>
    <property type="match status" value="1"/>
</dbReference>
<dbReference type="PROSITE" id="PS00463">
    <property type="entry name" value="ZN2_CY6_FUNGAL_1"/>
    <property type="match status" value="1"/>
</dbReference>